<evidence type="ECO:0000256" key="6">
    <source>
        <dbReference type="ARBA" id="ARBA00023136"/>
    </source>
</evidence>
<dbReference type="Proteomes" id="UP000000562">
    <property type="component" value="Chromosome"/>
</dbReference>
<dbReference type="Gene3D" id="3.40.30.60">
    <property type="entry name" value="FHIPEP family, domain 1"/>
    <property type="match status" value="1"/>
</dbReference>
<dbReference type="PIRSF" id="PIRSF005419">
    <property type="entry name" value="FlhA"/>
    <property type="match status" value="1"/>
</dbReference>
<feature type="transmembrane region" description="Helical" evidence="7">
    <location>
        <begin position="40"/>
        <end position="59"/>
    </location>
</feature>
<dbReference type="InterPro" id="IPR001712">
    <property type="entry name" value="T3SS_FHIPEP"/>
</dbReference>
<keyword evidence="7" id="KW-0653">Protein transport</keyword>
<gene>
    <name evidence="7 8" type="primary">flhA</name>
</gene>
<protein>
    <recommendedName>
        <fullName evidence="7">Flagellar biosynthesis protein FlhA</fullName>
    </recommendedName>
</protein>
<dbReference type="Gene3D" id="3.40.50.12790">
    <property type="entry name" value="FHIPEP family, domain 4"/>
    <property type="match status" value="1"/>
</dbReference>
<evidence type="ECO:0000256" key="4">
    <source>
        <dbReference type="ARBA" id="ARBA00022692"/>
    </source>
</evidence>
<dbReference type="PRINTS" id="PR00949">
    <property type="entry name" value="TYPE3IMAPROT"/>
</dbReference>
<dbReference type="InterPro" id="IPR006301">
    <property type="entry name" value="FlhA"/>
</dbReference>
<keyword evidence="3 7" id="KW-1003">Cell membrane</keyword>
<keyword evidence="6 7" id="KW-0472">Membrane</keyword>
<feature type="transmembrane region" description="Helical" evidence="7">
    <location>
        <begin position="65"/>
        <end position="83"/>
    </location>
</feature>
<evidence type="ECO:0000256" key="3">
    <source>
        <dbReference type="ARBA" id="ARBA00022475"/>
    </source>
</evidence>
<comment type="function">
    <text evidence="7">Required for formation of the rod structure of the flagellar apparatus. Together with FliI and FliH, may constitute the export apparatus of flagellin.</text>
</comment>
<dbReference type="GO" id="GO:0009306">
    <property type="term" value="P:protein secretion"/>
    <property type="evidence" value="ECO:0007669"/>
    <property type="project" value="InterPro"/>
</dbReference>
<dbReference type="InterPro" id="IPR025505">
    <property type="entry name" value="FHIPEP_CS"/>
</dbReference>
<keyword evidence="7" id="KW-0813">Transport</keyword>
<keyword evidence="7" id="KW-1005">Bacterial flagellum biogenesis</keyword>
<proteinExistence type="inferred from homology"/>
<comment type="similarity">
    <text evidence="2 7">Belongs to the FHIPEP (flagella/HR/invasion proteins export pore) family.</text>
</comment>
<dbReference type="PROSITE" id="PS00994">
    <property type="entry name" value="FHIPEP"/>
    <property type="match status" value="1"/>
</dbReference>
<keyword evidence="9" id="KW-1185">Reference proteome</keyword>
<keyword evidence="7" id="KW-1006">Bacterial flagellum protein export</keyword>
<feature type="transmembrane region" description="Helical" evidence="7">
    <location>
        <begin position="90"/>
        <end position="116"/>
    </location>
</feature>
<keyword evidence="5 7" id="KW-1133">Transmembrane helix</keyword>
<dbReference type="eggNOG" id="COG1298">
    <property type="taxonomic scope" value="Bacteria"/>
</dbReference>
<dbReference type="InterPro" id="IPR042194">
    <property type="entry name" value="FHIPEP_1"/>
</dbReference>
<evidence type="ECO:0000256" key="1">
    <source>
        <dbReference type="ARBA" id="ARBA00004651"/>
    </source>
</evidence>
<feature type="transmembrane region" description="Helical" evidence="7">
    <location>
        <begin position="136"/>
        <end position="159"/>
    </location>
</feature>
<evidence type="ECO:0000313" key="8">
    <source>
        <dbReference type="EMBL" id="BAC24181.1"/>
    </source>
</evidence>
<dbReference type="HOGENOM" id="CLU_015346_3_0_6"/>
<feature type="transmembrane region" description="Helical" evidence="7">
    <location>
        <begin position="304"/>
        <end position="324"/>
    </location>
</feature>
<keyword evidence="4 7" id="KW-0812">Transmembrane</keyword>
<dbReference type="GO" id="GO:0044780">
    <property type="term" value="P:bacterial-type flagellum assembly"/>
    <property type="evidence" value="ECO:0007669"/>
    <property type="project" value="InterPro"/>
</dbReference>
<dbReference type="InterPro" id="IPR042196">
    <property type="entry name" value="FHIPEP_4"/>
</dbReference>
<accession>Q8D3G6</accession>
<dbReference type="EMBL" id="BA000021">
    <property type="protein sequence ID" value="BAC24181.1"/>
    <property type="molecule type" value="Genomic_DNA"/>
</dbReference>
<name>Q8D3G6_WIGBR</name>
<sequence length="728" mass="80879">MELKFQIILIKEKNGTLLMNQNNKILNTLENILGNTKYKILAGPIIIFLILSMMILPLPPFILDLLFAFNISFSIIILLISMFTKKTLDFIVFPTILLFSTLLRLALNVASARIILLNGHHGNSSAGKIIDAFGNFLVGGNFAVGIIIFSMLVIINFMVITKGAVRIAEVGARFILDGMPGKQMAIDADLNSGIIGEKEAKKRRREVSQESDFYGSMDGASKFVRGDAVAGILIMIINLIGGLLIGVIQHDMDLSIAGKTYTVLTIGDGLVAQIPALIISTAAGVIVTRVSTNQDVGEQIVNQLFNNSKATFLSAFIIGMLGIIPGMPNIVFLFFSSLLFFITWTIYNKSNNEELNENISKNLNNNNFKLNEKNYKEATWNDVHQEDVLGLEVGYKLISMVDDSQNNGELIKRIRGIRKQFAREMGFLPPVVHIRDNLEISPIHYCIFLNGVEIGFGDVHPEKLMAINPGNIKIKINGNYCNEPAFGLSAVWIEKINKEQAITIGYTVVDSSTVIATHIHSMLIKYAGDIFGRQEAQNLLEHTRKITPKLIDGLIPEILSLTTFHKVLQNLLLEKISIRDIRSIIECLAENSPQQTDVESLTSLVRQKLGRAITQNLFPKKVYKNEINVIGLDPSSEKILITSFQSGGSIEPNISNNLIENIKTALIKQEKIKSPFVLIVNPVIRSMMSKFLKHFFPNLTILSNLEIIDDRPIKFTSIISCNAVKNNN</sequence>
<dbReference type="STRING" id="36870.gene:10368513"/>
<evidence type="ECO:0000256" key="7">
    <source>
        <dbReference type="RuleBase" id="RU364093"/>
    </source>
</evidence>
<dbReference type="NCBIfam" id="TIGR01398">
    <property type="entry name" value="FlhA"/>
    <property type="match status" value="1"/>
</dbReference>
<organism evidence="8 9">
    <name type="scientific">Wigglesworthia glossinidia brevipalpis</name>
    <dbReference type="NCBI Taxonomy" id="36870"/>
    <lineage>
        <taxon>Bacteria</taxon>
        <taxon>Pseudomonadati</taxon>
        <taxon>Pseudomonadota</taxon>
        <taxon>Gammaproteobacteria</taxon>
        <taxon>Enterobacterales</taxon>
        <taxon>Erwiniaceae</taxon>
        <taxon>Wigglesworthia</taxon>
    </lineage>
</organism>
<dbReference type="InterPro" id="IPR042193">
    <property type="entry name" value="FHIPEP_3"/>
</dbReference>
<dbReference type="KEGG" id="wbr:flhA"/>
<evidence type="ECO:0000313" key="9">
    <source>
        <dbReference type="Proteomes" id="UP000000562"/>
    </source>
</evidence>
<reference evidence="8 9" key="1">
    <citation type="journal article" date="2002" name="Nat. Genet.">
        <title>Genome sequence of the endocellular obligate symbiont of tsetse flies, Wigglesworthia glossinidia.</title>
        <authorList>
            <person name="Akman L."/>
            <person name="Yamashita A."/>
            <person name="Watanabe H."/>
            <person name="Oshima K."/>
            <person name="Shiba T."/>
            <person name="Hattori M."/>
            <person name="Aksoy S."/>
        </authorList>
    </citation>
    <scope>NUCLEOTIDE SEQUENCE [LARGE SCALE GENOMIC DNA]</scope>
</reference>
<dbReference type="Gene3D" id="1.10.8.540">
    <property type="entry name" value="FHIPEP family, domain 3"/>
    <property type="match status" value="1"/>
</dbReference>
<evidence type="ECO:0000256" key="5">
    <source>
        <dbReference type="ARBA" id="ARBA00022989"/>
    </source>
</evidence>
<dbReference type="AlphaFoldDB" id="Q8D3G6"/>
<feature type="transmembrane region" description="Helical" evidence="7">
    <location>
        <begin position="228"/>
        <end position="250"/>
    </location>
</feature>
<feature type="transmembrane region" description="Helical" evidence="7">
    <location>
        <begin position="270"/>
        <end position="292"/>
    </location>
</feature>
<comment type="subcellular location">
    <subcellularLocation>
        <location evidence="1 7">Cell membrane</location>
        <topology evidence="1 7">Multi-pass membrane protein</topology>
    </subcellularLocation>
</comment>
<dbReference type="PANTHER" id="PTHR30161:SF1">
    <property type="entry name" value="FLAGELLAR BIOSYNTHESIS PROTEIN FLHA-RELATED"/>
    <property type="match status" value="1"/>
</dbReference>
<dbReference type="PANTHER" id="PTHR30161">
    <property type="entry name" value="FLAGELLAR EXPORT PROTEIN, MEMBRANE FLHA SUBUNIT-RELATED"/>
    <property type="match status" value="1"/>
</dbReference>
<evidence type="ECO:0000256" key="2">
    <source>
        <dbReference type="ARBA" id="ARBA00008835"/>
    </source>
</evidence>
<dbReference type="Pfam" id="PF00771">
    <property type="entry name" value="FHIPEP"/>
    <property type="match status" value="1"/>
</dbReference>
<dbReference type="GO" id="GO:0005886">
    <property type="term" value="C:plasma membrane"/>
    <property type="evidence" value="ECO:0007669"/>
    <property type="project" value="UniProtKB-SubCell"/>
</dbReference>